<dbReference type="EMBL" id="JAARUV010000001">
    <property type="protein sequence ID" value="MBC1777540.1"/>
    <property type="molecule type" value="Genomic_DNA"/>
</dbReference>
<dbReference type="RefSeq" id="WP_185494306.1">
    <property type="nucleotide sequence ID" value="NZ_JAARUV010000001.1"/>
</dbReference>
<proteinExistence type="predicted"/>
<organism evidence="1 2">
    <name type="scientific">Listeria booriae</name>
    <dbReference type="NCBI Taxonomy" id="1552123"/>
    <lineage>
        <taxon>Bacteria</taxon>
        <taxon>Bacillati</taxon>
        <taxon>Bacillota</taxon>
        <taxon>Bacilli</taxon>
        <taxon>Bacillales</taxon>
        <taxon>Listeriaceae</taxon>
        <taxon>Listeria</taxon>
    </lineage>
</organism>
<dbReference type="Proteomes" id="UP000547643">
    <property type="component" value="Unassembled WGS sequence"/>
</dbReference>
<comment type="caution">
    <text evidence="1">The sequence shown here is derived from an EMBL/GenBank/DDBJ whole genome shotgun (WGS) entry which is preliminary data.</text>
</comment>
<reference evidence="1 2" key="1">
    <citation type="submission" date="2020-03" db="EMBL/GenBank/DDBJ databases">
        <title>Soil Listeria distribution.</title>
        <authorList>
            <person name="Liao J."/>
            <person name="Wiedmann M."/>
        </authorList>
    </citation>
    <scope>NUCLEOTIDE SEQUENCE [LARGE SCALE GENOMIC DNA]</scope>
    <source>
        <strain evidence="1 2">FSL L7-1017</strain>
    </source>
</reference>
<accession>A0A7X0XN27</accession>
<evidence type="ECO:0000313" key="2">
    <source>
        <dbReference type="Proteomes" id="UP000547643"/>
    </source>
</evidence>
<name>A0A7X0XN27_9LIST</name>
<protein>
    <submittedName>
        <fullName evidence="1">Uncharacterized protein</fullName>
    </submittedName>
</protein>
<evidence type="ECO:0000313" key="1">
    <source>
        <dbReference type="EMBL" id="MBC1777540.1"/>
    </source>
</evidence>
<dbReference type="AlphaFoldDB" id="A0A7X0XN27"/>
<sequence>MDSKTARLKEMYLELLRILEKYGPVEMSTQILTIKEILIYLDTANESENAMIKQVFEMHKSMSPGKSGLAEFHFWDNDFEKRSRVNKPLGELKQEIWDILVSEEYIY</sequence>
<gene>
    <name evidence="1" type="ORF">HCA46_01715</name>
</gene>